<proteinExistence type="predicted"/>
<keyword evidence="1" id="KW-0677">Repeat</keyword>
<gene>
    <name evidence="3" type="ORF">PILCRDRAFT_812910</name>
</gene>
<accession>A0A0C3GBD1</accession>
<dbReference type="AlphaFoldDB" id="A0A0C3GBD1"/>
<dbReference type="STRING" id="765440.A0A0C3GBD1"/>
<name>A0A0C3GBD1_PILCF</name>
<dbReference type="EMBL" id="KN832975">
    <property type="protein sequence ID" value="KIM89024.1"/>
    <property type="molecule type" value="Genomic_DNA"/>
</dbReference>
<dbReference type="InterPro" id="IPR056884">
    <property type="entry name" value="NPHP3-like_N"/>
</dbReference>
<sequence length="141" mass="16246">MGRRWLLESQVFQAWLEGISETLWCLGMPGAGKTILASIVVDHLRNLFRDKNVAVACIYCNYKEKNNKMVRELIATVLKQDNTVLSDNVKLLYDCDFVRGTRPELNNLTEILRLEIGTYSRVFIVVDALDELSEHDQLFDH</sequence>
<dbReference type="PANTHER" id="PTHR10039">
    <property type="entry name" value="AMELOGENIN"/>
    <property type="match status" value="1"/>
</dbReference>
<evidence type="ECO:0000256" key="1">
    <source>
        <dbReference type="ARBA" id="ARBA00022737"/>
    </source>
</evidence>
<dbReference type="Proteomes" id="UP000054166">
    <property type="component" value="Unassembled WGS sequence"/>
</dbReference>
<evidence type="ECO:0000259" key="2">
    <source>
        <dbReference type="Pfam" id="PF24883"/>
    </source>
</evidence>
<dbReference type="SUPFAM" id="SSF52540">
    <property type="entry name" value="P-loop containing nucleoside triphosphate hydrolases"/>
    <property type="match status" value="1"/>
</dbReference>
<evidence type="ECO:0000313" key="3">
    <source>
        <dbReference type="EMBL" id="KIM89024.1"/>
    </source>
</evidence>
<feature type="domain" description="Nephrocystin 3-like N-terminal" evidence="2">
    <location>
        <begin position="4"/>
        <end position="140"/>
    </location>
</feature>
<dbReference type="Pfam" id="PF24883">
    <property type="entry name" value="NPHP3_N"/>
    <property type="match status" value="1"/>
</dbReference>
<protein>
    <recommendedName>
        <fullName evidence="2">Nephrocystin 3-like N-terminal domain-containing protein</fullName>
    </recommendedName>
</protein>
<dbReference type="InterPro" id="IPR027417">
    <property type="entry name" value="P-loop_NTPase"/>
</dbReference>
<reference evidence="4" key="2">
    <citation type="submission" date="2015-01" db="EMBL/GenBank/DDBJ databases">
        <title>Evolutionary Origins and Diversification of the Mycorrhizal Mutualists.</title>
        <authorList>
            <consortium name="DOE Joint Genome Institute"/>
            <consortium name="Mycorrhizal Genomics Consortium"/>
            <person name="Kohler A."/>
            <person name="Kuo A."/>
            <person name="Nagy L.G."/>
            <person name="Floudas D."/>
            <person name="Copeland A."/>
            <person name="Barry K.W."/>
            <person name="Cichocki N."/>
            <person name="Veneault-Fourrey C."/>
            <person name="LaButti K."/>
            <person name="Lindquist E.A."/>
            <person name="Lipzen A."/>
            <person name="Lundell T."/>
            <person name="Morin E."/>
            <person name="Murat C."/>
            <person name="Riley R."/>
            <person name="Ohm R."/>
            <person name="Sun H."/>
            <person name="Tunlid A."/>
            <person name="Henrissat B."/>
            <person name="Grigoriev I.V."/>
            <person name="Hibbett D.S."/>
            <person name="Martin F."/>
        </authorList>
    </citation>
    <scope>NUCLEOTIDE SEQUENCE [LARGE SCALE GENOMIC DNA]</scope>
    <source>
        <strain evidence="4">F 1598</strain>
    </source>
</reference>
<dbReference type="PANTHER" id="PTHR10039:SF15">
    <property type="entry name" value="NACHT DOMAIN-CONTAINING PROTEIN"/>
    <property type="match status" value="1"/>
</dbReference>
<reference evidence="3 4" key="1">
    <citation type="submission" date="2014-04" db="EMBL/GenBank/DDBJ databases">
        <authorList>
            <consortium name="DOE Joint Genome Institute"/>
            <person name="Kuo A."/>
            <person name="Tarkka M."/>
            <person name="Buscot F."/>
            <person name="Kohler A."/>
            <person name="Nagy L.G."/>
            <person name="Floudas D."/>
            <person name="Copeland A."/>
            <person name="Barry K.W."/>
            <person name="Cichocki N."/>
            <person name="Veneault-Fourrey C."/>
            <person name="LaButti K."/>
            <person name="Lindquist E.A."/>
            <person name="Lipzen A."/>
            <person name="Lundell T."/>
            <person name="Morin E."/>
            <person name="Murat C."/>
            <person name="Sun H."/>
            <person name="Tunlid A."/>
            <person name="Henrissat B."/>
            <person name="Grigoriev I.V."/>
            <person name="Hibbett D.S."/>
            <person name="Martin F."/>
            <person name="Nordberg H.P."/>
            <person name="Cantor M.N."/>
            <person name="Hua S.X."/>
        </authorList>
    </citation>
    <scope>NUCLEOTIDE SEQUENCE [LARGE SCALE GENOMIC DNA]</scope>
    <source>
        <strain evidence="3 4">F 1598</strain>
    </source>
</reference>
<dbReference type="InParanoid" id="A0A0C3GBD1"/>
<dbReference type="HOGENOM" id="CLU_1825988_0_0_1"/>
<dbReference type="OrthoDB" id="448455at2759"/>
<keyword evidence="4" id="KW-1185">Reference proteome</keyword>
<organism evidence="3 4">
    <name type="scientific">Piloderma croceum (strain F 1598)</name>
    <dbReference type="NCBI Taxonomy" id="765440"/>
    <lineage>
        <taxon>Eukaryota</taxon>
        <taxon>Fungi</taxon>
        <taxon>Dikarya</taxon>
        <taxon>Basidiomycota</taxon>
        <taxon>Agaricomycotina</taxon>
        <taxon>Agaricomycetes</taxon>
        <taxon>Agaricomycetidae</taxon>
        <taxon>Atheliales</taxon>
        <taxon>Atheliaceae</taxon>
        <taxon>Piloderma</taxon>
    </lineage>
</organism>
<dbReference type="Gene3D" id="3.40.50.300">
    <property type="entry name" value="P-loop containing nucleotide triphosphate hydrolases"/>
    <property type="match status" value="1"/>
</dbReference>
<evidence type="ECO:0000313" key="4">
    <source>
        <dbReference type="Proteomes" id="UP000054166"/>
    </source>
</evidence>